<dbReference type="Gene3D" id="3.90.550.10">
    <property type="entry name" value="Spore Coat Polysaccharide Biosynthesis Protein SpsA, Chain A"/>
    <property type="match status" value="1"/>
</dbReference>
<keyword evidence="4 10" id="KW-0808">Transferase</keyword>
<protein>
    <submittedName>
        <fullName evidence="10">Glycosyltransferase family 71 protein</fullName>
    </submittedName>
</protein>
<evidence type="ECO:0000256" key="6">
    <source>
        <dbReference type="ARBA" id="ARBA00022968"/>
    </source>
</evidence>
<name>A0A1D2VC13_9ASCO</name>
<dbReference type="OrthoDB" id="430354at2759"/>
<dbReference type="GO" id="GO:0000139">
    <property type="term" value="C:Golgi membrane"/>
    <property type="evidence" value="ECO:0007669"/>
    <property type="project" value="UniProtKB-SubCell"/>
</dbReference>
<evidence type="ECO:0000256" key="3">
    <source>
        <dbReference type="ARBA" id="ARBA00009105"/>
    </source>
</evidence>
<dbReference type="EMBL" id="KV454487">
    <property type="protein sequence ID" value="ODV59228.1"/>
    <property type="molecule type" value="Genomic_DNA"/>
</dbReference>
<evidence type="ECO:0000256" key="4">
    <source>
        <dbReference type="ARBA" id="ARBA00022679"/>
    </source>
</evidence>
<dbReference type="GeneID" id="30963524"/>
<keyword evidence="5" id="KW-0812">Transmembrane</keyword>
<keyword evidence="8" id="KW-0333">Golgi apparatus</keyword>
<sequence>NQKSKELFDTDDFVFSYDYLSNLLQIDYNQLLNLKQNHQQYLDFAKSSTNSVFGPLDKEKKTSSRHDDNTNNKIQNGIVYVGGGKYSWLALLSITQLRLTNSTTPVEVFIATEEDYDQDFCETVLPTLNAHCNLLYKKLDISIFTMNDIPLKGYQYKNLALLISDFENILFIDADNFPTKKVDSLFISKPFLKTGLVIWPDYWARTTNPNWYDIAGISFEKKIIRNLNYYKTKFPDKELNQIDTLKDANFHDLNNTLPNPTSESGMLLVNKKKHVKTLLLSLYYNVFGPTYYYPLFTQGSAGEGDKETFIASAFTLNLPYYQLQKKFKWIGYHDENEKFNAKALGQYDPIIDYQNFENDVLFMHLSYPKLIPELLLEKQELTKDDGSHRRLYIGMTESLGYDFELQVWQIFNGLLCKNY</sequence>
<keyword evidence="11" id="KW-1185">Reference proteome</keyword>
<feature type="non-terminal residue" evidence="10">
    <location>
        <position position="419"/>
    </location>
</feature>
<evidence type="ECO:0000256" key="7">
    <source>
        <dbReference type="ARBA" id="ARBA00022989"/>
    </source>
</evidence>
<dbReference type="STRING" id="1344418.A0A1D2VC13"/>
<organism evidence="10 11">
    <name type="scientific">Ascoidea rubescens DSM 1968</name>
    <dbReference type="NCBI Taxonomy" id="1344418"/>
    <lineage>
        <taxon>Eukaryota</taxon>
        <taxon>Fungi</taxon>
        <taxon>Dikarya</taxon>
        <taxon>Ascomycota</taxon>
        <taxon>Saccharomycotina</taxon>
        <taxon>Saccharomycetes</taxon>
        <taxon>Ascoideaceae</taxon>
        <taxon>Ascoidea</taxon>
    </lineage>
</organism>
<evidence type="ECO:0000256" key="2">
    <source>
        <dbReference type="ARBA" id="ARBA00004922"/>
    </source>
</evidence>
<accession>A0A1D2VC13</accession>
<dbReference type="InParanoid" id="A0A1D2VC13"/>
<dbReference type="RefSeq" id="XP_020045535.1">
    <property type="nucleotide sequence ID" value="XM_020189888.1"/>
</dbReference>
<evidence type="ECO:0000256" key="8">
    <source>
        <dbReference type="ARBA" id="ARBA00023034"/>
    </source>
</evidence>
<evidence type="ECO:0000256" key="5">
    <source>
        <dbReference type="ARBA" id="ARBA00022692"/>
    </source>
</evidence>
<comment type="pathway">
    <text evidence="2">Protein modification; protein glycosylation.</text>
</comment>
<keyword evidence="7" id="KW-1133">Transmembrane helix</keyword>
<dbReference type="SUPFAM" id="SSF53448">
    <property type="entry name" value="Nucleotide-diphospho-sugar transferases"/>
    <property type="match status" value="1"/>
</dbReference>
<proteinExistence type="inferred from homology"/>
<reference evidence="11" key="1">
    <citation type="submission" date="2016-05" db="EMBL/GenBank/DDBJ databases">
        <title>Comparative genomics of biotechnologically important yeasts.</title>
        <authorList>
            <consortium name="DOE Joint Genome Institute"/>
            <person name="Riley R."/>
            <person name="Haridas S."/>
            <person name="Wolfe K.H."/>
            <person name="Lopes M.R."/>
            <person name="Hittinger C.T."/>
            <person name="Goker M."/>
            <person name="Salamov A."/>
            <person name="Wisecaver J."/>
            <person name="Long T.M."/>
            <person name="Aerts A.L."/>
            <person name="Barry K."/>
            <person name="Choi C."/>
            <person name="Clum A."/>
            <person name="Coughlan A.Y."/>
            <person name="Deshpande S."/>
            <person name="Douglass A.P."/>
            <person name="Hanson S.J."/>
            <person name="Klenk H.-P."/>
            <person name="Labutti K."/>
            <person name="Lapidus A."/>
            <person name="Lindquist E."/>
            <person name="Lipzen A."/>
            <person name="Meier-Kolthoff J.P."/>
            <person name="Ohm R.A."/>
            <person name="Otillar R.P."/>
            <person name="Pangilinan J."/>
            <person name="Peng Y."/>
            <person name="Rokas A."/>
            <person name="Rosa C.A."/>
            <person name="Scheuner C."/>
            <person name="Sibirny A.A."/>
            <person name="Slot J.C."/>
            <person name="Stielow J.B."/>
            <person name="Sun H."/>
            <person name="Kurtzman C.P."/>
            <person name="Blackwell M."/>
            <person name="Grigoriev I.V."/>
            <person name="Jeffries T.W."/>
        </authorList>
    </citation>
    <scope>NUCLEOTIDE SEQUENCE [LARGE SCALE GENOMIC DNA]</scope>
    <source>
        <strain evidence="11">DSM 1968</strain>
    </source>
</reference>
<dbReference type="PANTHER" id="PTHR31646:SF1">
    <property type="entry name" value="ALPHA-1,2-MANNOSYLTRANSFERASE MNN2"/>
    <property type="match status" value="1"/>
</dbReference>
<dbReference type="Proteomes" id="UP000095038">
    <property type="component" value="Unassembled WGS sequence"/>
</dbReference>
<dbReference type="GO" id="GO:0000026">
    <property type="term" value="F:alpha-1,2-mannosyltransferase activity"/>
    <property type="evidence" value="ECO:0007669"/>
    <property type="project" value="TreeGrafter"/>
</dbReference>
<evidence type="ECO:0000256" key="9">
    <source>
        <dbReference type="ARBA" id="ARBA00023136"/>
    </source>
</evidence>
<dbReference type="PANTHER" id="PTHR31646">
    <property type="entry name" value="ALPHA-1,2-MANNOSYLTRANSFERASE MNN2"/>
    <property type="match status" value="1"/>
</dbReference>
<evidence type="ECO:0000313" key="11">
    <source>
        <dbReference type="Proteomes" id="UP000095038"/>
    </source>
</evidence>
<keyword evidence="6" id="KW-0735">Signal-anchor</keyword>
<comment type="similarity">
    <text evidence="3">Belongs to the MNN1/MNT family.</text>
</comment>
<feature type="non-terminal residue" evidence="10">
    <location>
        <position position="1"/>
    </location>
</feature>
<comment type="subcellular location">
    <subcellularLocation>
        <location evidence="1">Golgi apparatus membrane</location>
        <topology evidence="1">Single-pass type II membrane protein</topology>
    </subcellularLocation>
</comment>
<dbReference type="GO" id="GO:0046354">
    <property type="term" value="P:mannan biosynthetic process"/>
    <property type="evidence" value="ECO:0007669"/>
    <property type="project" value="TreeGrafter"/>
</dbReference>
<evidence type="ECO:0000256" key="1">
    <source>
        <dbReference type="ARBA" id="ARBA00004323"/>
    </source>
</evidence>
<dbReference type="Pfam" id="PF11051">
    <property type="entry name" value="Mannosyl_trans3"/>
    <property type="match status" value="1"/>
</dbReference>
<dbReference type="AlphaFoldDB" id="A0A1D2VC13"/>
<evidence type="ECO:0000313" key="10">
    <source>
        <dbReference type="EMBL" id="ODV59228.1"/>
    </source>
</evidence>
<gene>
    <name evidence="10" type="ORF">ASCRUDRAFT_25292</name>
</gene>
<keyword evidence="9" id="KW-0472">Membrane</keyword>
<dbReference type="InterPro" id="IPR029044">
    <property type="entry name" value="Nucleotide-diphossugar_trans"/>
</dbReference>
<dbReference type="InterPro" id="IPR022751">
    <property type="entry name" value="Alpha_mannosyltransferase"/>
</dbReference>